<keyword evidence="11" id="KW-1185">Reference proteome</keyword>
<dbReference type="EMBL" id="BTGU01000064">
    <property type="protein sequence ID" value="GMN56565.1"/>
    <property type="molecule type" value="Genomic_DNA"/>
</dbReference>
<proteinExistence type="inferred from homology"/>
<evidence type="ECO:0000256" key="8">
    <source>
        <dbReference type="RuleBase" id="RU361233"/>
    </source>
</evidence>
<accession>A0AA88AQA3</accession>
<evidence type="ECO:0000256" key="5">
    <source>
        <dbReference type="ARBA" id="ARBA00022692"/>
    </source>
</evidence>
<reference evidence="10" key="1">
    <citation type="submission" date="2023-07" db="EMBL/GenBank/DDBJ databases">
        <title>draft genome sequence of fig (Ficus carica).</title>
        <authorList>
            <person name="Takahashi T."/>
            <person name="Nishimura K."/>
        </authorList>
    </citation>
    <scope>NUCLEOTIDE SEQUENCE</scope>
</reference>
<protein>
    <recommendedName>
        <fullName evidence="8">CASP-like protein</fullName>
    </recommendedName>
</protein>
<feature type="domain" description="Casparian strip membrane protein" evidence="9">
    <location>
        <begin position="22"/>
        <end position="164"/>
    </location>
</feature>
<feature type="transmembrane region" description="Helical" evidence="8">
    <location>
        <begin position="102"/>
        <end position="127"/>
    </location>
</feature>
<keyword evidence="6 8" id="KW-1133">Transmembrane helix</keyword>
<dbReference type="GO" id="GO:0005886">
    <property type="term" value="C:plasma membrane"/>
    <property type="evidence" value="ECO:0007669"/>
    <property type="project" value="UniProtKB-SubCell"/>
</dbReference>
<comment type="subcellular location">
    <subcellularLocation>
        <location evidence="1 8">Cell membrane</location>
        <topology evidence="1 8">Multi-pass membrane protein</topology>
    </subcellularLocation>
</comment>
<dbReference type="PANTHER" id="PTHR36488:SF8">
    <property type="entry name" value="CASP-LIKE PROTEIN 1U1"/>
    <property type="match status" value="1"/>
</dbReference>
<comment type="similarity">
    <text evidence="2 8">Belongs to the Casparian strip membrane proteins (CASP) family.</text>
</comment>
<dbReference type="PANTHER" id="PTHR36488">
    <property type="entry name" value="CASP-LIKE PROTEIN 1U1"/>
    <property type="match status" value="1"/>
</dbReference>
<keyword evidence="5 8" id="KW-0812">Transmembrane</keyword>
<dbReference type="InterPro" id="IPR006459">
    <property type="entry name" value="CASP/CASPL"/>
</dbReference>
<evidence type="ECO:0000256" key="2">
    <source>
        <dbReference type="ARBA" id="ARBA00007651"/>
    </source>
</evidence>
<keyword evidence="7 8" id="KW-0472">Membrane</keyword>
<evidence type="ECO:0000256" key="1">
    <source>
        <dbReference type="ARBA" id="ARBA00004651"/>
    </source>
</evidence>
<evidence type="ECO:0000256" key="6">
    <source>
        <dbReference type="ARBA" id="ARBA00022989"/>
    </source>
</evidence>
<gene>
    <name evidence="10" type="ORF">TIFTF001_025682</name>
</gene>
<dbReference type="Proteomes" id="UP001187192">
    <property type="component" value="Unassembled WGS sequence"/>
</dbReference>
<sequence length="181" mass="20137">MANTEAKFQPNQHQKTQNLFLGAQICLRILAIASTLTATWIVLTSKQSIEIIGMTFTARYSYSPAFKFFALANAIACAFSAISLFVVFFLRRLFFNPANYFMLFLHDLFLLSLVLSGCAAATAIGYVGHYGNDHAGWAPICDHFHKYCKRVTISAAFSYLAVLFLLVLTVLSASKSRQIQV</sequence>
<dbReference type="NCBIfam" id="TIGR01569">
    <property type="entry name" value="A_tha_TIGR01569"/>
    <property type="match status" value="1"/>
</dbReference>
<comment type="caution">
    <text evidence="10">The sequence shown here is derived from an EMBL/GenBank/DDBJ whole genome shotgun (WGS) entry which is preliminary data.</text>
</comment>
<feature type="transmembrane region" description="Helical" evidence="8">
    <location>
        <begin position="153"/>
        <end position="173"/>
    </location>
</feature>
<dbReference type="AlphaFoldDB" id="A0AA88AQA3"/>
<evidence type="ECO:0000259" key="9">
    <source>
        <dbReference type="Pfam" id="PF04535"/>
    </source>
</evidence>
<name>A0AA88AQA3_FICCA</name>
<dbReference type="Pfam" id="PF04535">
    <property type="entry name" value="CASP_dom"/>
    <property type="match status" value="1"/>
</dbReference>
<evidence type="ECO:0000256" key="4">
    <source>
        <dbReference type="ARBA" id="ARBA00022475"/>
    </source>
</evidence>
<evidence type="ECO:0000313" key="11">
    <source>
        <dbReference type="Proteomes" id="UP001187192"/>
    </source>
</evidence>
<feature type="transmembrane region" description="Helical" evidence="8">
    <location>
        <begin position="68"/>
        <end position="90"/>
    </location>
</feature>
<evidence type="ECO:0000256" key="3">
    <source>
        <dbReference type="ARBA" id="ARBA00011489"/>
    </source>
</evidence>
<feature type="transmembrane region" description="Helical" evidence="8">
    <location>
        <begin position="20"/>
        <end position="43"/>
    </location>
</feature>
<dbReference type="InterPro" id="IPR044173">
    <property type="entry name" value="CASPL"/>
</dbReference>
<evidence type="ECO:0000256" key="7">
    <source>
        <dbReference type="ARBA" id="ARBA00023136"/>
    </source>
</evidence>
<evidence type="ECO:0000313" key="10">
    <source>
        <dbReference type="EMBL" id="GMN56565.1"/>
    </source>
</evidence>
<keyword evidence="4 8" id="KW-1003">Cell membrane</keyword>
<dbReference type="InterPro" id="IPR006702">
    <property type="entry name" value="CASP_dom"/>
</dbReference>
<organism evidence="10 11">
    <name type="scientific">Ficus carica</name>
    <name type="common">Common fig</name>
    <dbReference type="NCBI Taxonomy" id="3494"/>
    <lineage>
        <taxon>Eukaryota</taxon>
        <taxon>Viridiplantae</taxon>
        <taxon>Streptophyta</taxon>
        <taxon>Embryophyta</taxon>
        <taxon>Tracheophyta</taxon>
        <taxon>Spermatophyta</taxon>
        <taxon>Magnoliopsida</taxon>
        <taxon>eudicotyledons</taxon>
        <taxon>Gunneridae</taxon>
        <taxon>Pentapetalae</taxon>
        <taxon>rosids</taxon>
        <taxon>fabids</taxon>
        <taxon>Rosales</taxon>
        <taxon>Moraceae</taxon>
        <taxon>Ficeae</taxon>
        <taxon>Ficus</taxon>
    </lineage>
</organism>
<comment type="subunit">
    <text evidence="3 8">Homodimer and heterodimers.</text>
</comment>